<feature type="domain" description="Ferric oxidoreductase" evidence="16">
    <location>
        <begin position="124"/>
        <end position="234"/>
    </location>
</feature>
<keyword evidence="20" id="KW-1185">Reference proteome</keyword>
<evidence type="ECO:0000256" key="12">
    <source>
        <dbReference type="ARBA" id="ARBA00037386"/>
    </source>
</evidence>
<dbReference type="Proteomes" id="UP000094112">
    <property type="component" value="Unassembled WGS sequence"/>
</dbReference>
<name>A0A1E3P0M9_WICAA</name>
<dbReference type="AlphaFoldDB" id="A0A1E3P0M9"/>
<dbReference type="SFLD" id="SFLDF00463">
    <property type="entry name" value="AIM14"/>
    <property type="match status" value="1"/>
</dbReference>
<keyword evidence="5" id="KW-0274">FAD</keyword>
<feature type="transmembrane region" description="Helical" evidence="15">
    <location>
        <begin position="192"/>
        <end position="210"/>
    </location>
</feature>
<keyword evidence="7" id="KW-0249">Electron transport</keyword>
<reference evidence="19 20" key="1">
    <citation type="journal article" date="2016" name="Proc. Natl. Acad. Sci. U.S.A.">
        <title>Comparative genomics of biotechnologically important yeasts.</title>
        <authorList>
            <person name="Riley R."/>
            <person name="Haridas S."/>
            <person name="Wolfe K.H."/>
            <person name="Lopes M.R."/>
            <person name="Hittinger C.T."/>
            <person name="Goeker M."/>
            <person name="Salamov A.A."/>
            <person name="Wisecaver J.H."/>
            <person name="Long T.M."/>
            <person name="Calvey C.H."/>
            <person name="Aerts A.L."/>
            <person name="Barry K.W."/>
            <person name="Choi C."/>
            <person name="Clum A."/>
            <person name="Coughlan A.Y."/>
            <person name="Deshpande S."/>
            <person name="Douglass A.P."/>
            <person name="Hanson S.J."/>
            <person name="Klenk H.-P."/>
            <person name="LaButti K.M."/>
            <person name="Lapidus A."/>
            <person name="Lindquist E.A."/>
            <person name="Lipzen A.M."/>
            <person name="Meier-Kolthoff J.P."/>
            <person name="Ohm R.A."/>
            <person name="Otillar R.P."/>
            <person name="Pangilinan J.L."/>
            <person name="Peng Y."/>
            <person name="Rokas A."/>
            <person name="Rosa C.A."/>
            <person name="Scheuner C."/>
            <person name="Sibirny A.A."/>
            <person name="Slot J.C."/>
            <person name="Stielow J.B."/>
            <person name="Sun H."/>
            <person name="Kurtzman C.P."/>
            <person name="Blackwell M."/>
            <person name="Grigoriev I.V."/>
            <person name="Jeffries T.W."/>
        </authorList>
    </citation>
    <scope>NUCLEOTIDE SEQUENCE [LARGE SCALE GENOMIC DNA]</scope>
    <source>
        <strain evidence="20">ATCC 58044 / CBS 1984 / NCYC 433 / NRRL Y-366-8</strain>
    </source>
</reference>
<accession>A0A1E3P0M9</accession>
<evidence type="ECO:0000256" key="8">
    <source>
        <dbReference type="ARBA" id="ARBA00022989"/>
    </source>
</evidence>
<keyword evidence="10" id="KW-0406">Ion transport</keyword>
<comment type="subcellular location">
    <subcellularLocation>
        <location evidence="1">Membrane</location>
        <topology evidence="1">Multi-pass membrane protein</topology>
    </subcellularLocation>
</comment>
<keyword evidence="8 15" id="KW-1133">Transmembrane helix</keyword>
<gene>
    <name evidence="19" type="ORF">WICANDRAFT_80604</name>
</gene>
<dbReference type="STRING" id="683960.A0A1E3P0M9"/>
<evidence type="ECO:0000256" key="5">
    <source>
        <dbReference type="ARBA" id="ARBA00022827"/>
    </source>
</evidence>
<evidence type="ECO:0000256" key="10">
    <source>
        <dbReference type="ARBA" id="ARBA00023065"/>
    </source>
</evidence>
<evidence type="ECO:0000313" key="19">
    <source>
        <dbReference type="EMBL" id="ODQ58467.1"/>
    </source>
</evidence>
<feature type="domain" description="Ferric reductase NAD binding" evidence="18">
    <location>
        <begin position="380"/>
        <end position="561"/>
    </location>
</feature>
<feature type="domain" description="FAD-binding 8" evidence="17">
    <location>
        <begin position="286"/>
        <end position="347"/>
    </location>
</feature>
<dbReference type="GO" id="GO:0033215">
    <property type="term" value="P:reductive iron assimilation"/>
    <property type="evidence" value="ECO:0007669"/>
    <property type="project" value="TreeGrafter"/>
</dbReference>
<evidence type="ECO:0000256" key="15">
    <source>
        <dbReference type="SAM" id="Phobius"/>
    </source>
</evidence>
<feature type="transmembrane region" description="Helical" evidence="15">
    <location>
        <begin position="72"/>
        <end position="100"/>
    </location>
</feature>
<keyword evidence="3" id="KW-0285">Flavoprotein</keyword>
<evidence type="ECO:0000259" key="18">
    <source>
        <dbReference type="Pfam" id="PF08030"/>
    </source>
</evidence>
<dbReference type="CDD" id="cd06186">
    <property type="entry name" value="NOX_Duox_like_FAD_NADP"/>
    <property type="match status" value="1"/>
</dbReference>
<dbReference type="RefSeq" id="XP_019037674.1">
    <property type="nucleotide sequence ID" value="XM_019185093.1"/>
</dbReference>
<sequence length="575" mass="65472">MAGSNQFSVGSSSSESSQHQYQHHGVSNSLYGNVILVLCCVNALTIVLSSILKSRLVKGRHLVKRSFGTKCLCLLISIPVWAQVVLWVFIVFVLIAFPYYKESAVASGSNGSLFHLQVEVWKRSGVVSYALTPFMFVLALRPNPLPTVIYTKLLPLHKWCSRIFIIVMVYHSVIFSIIWFESDEFWKKVSRLDIFPGVISFVLWFMVLLVSIKPIRVRIYRLFYMIHMIATWSLAPLMLIHAPNFKAFSYLNFVMIGFMLYSKVCFSVTKSHISGGEPFRVIRKPNSQLIILTLPKDYYEEGLKFYLGSHIRVNHGLLNAISWLFPSHPYTIASLDTDLEVNLVIKEIKFKILPLSTYNFSLPFDGLECEYLTGNFEDHNITIVCGGSGIAFGLPIFHHFLNCLSQTPTELGRLHLVWITKTIHDLHILLHFGVLVKDINGGYFKRCDGENINIYITADLKEEDDCERDVLVGHLNQQLGKKDDDSTNNLELDVYPVDESLLRSVQNKPSVTFIHRGRPNLPSVINEDFDRFDQDDAEYIPLNSLFSCGPKGLLDECSKLALEHNAEFITEPNEF</sequence>
<evidence type="ECO:0000256" key="11">
    <source>
        <dbReference type="ARBA" id="ARBA00023136"/>
    </source>
</evidence>
<dbReference type="Pfam" id="PF08030">
    <property type="entry name" value="NAD_binding_6"/>
    <property type="match status" value="1"/>
</dbReference>
<feature type="transmembrane region" description="Helical" evidence="15">
    <location>
        <begin position="30"/>
        <end position="52"/>
    </location>
</feature>
<evidence type="ECO:0000259" key="17">
    <source>
        <dbReference type="Pfam" id="PF08022"/>
    </source>
</evidence>
<dbReference type="GO" id="GO:0000293">
    <property type="term" value="F:ferric-chelate reductase activity"/>
    <property type="evidence" value="ECO:0007669"/>
    <property type="project" value="TreeGrafter"/>
</dbReference>
<evidence type="ECO:0000256" key="13">
    <source>
        <dbReference type="ARBA" id="ARBA00038065"/>
    </source>
</evidence>
<organism evidence="19 20">
    <name type="scientific">Wickerhamomyces anomalus (strain ATCC 58044 / CBS 1984 / NCYC 433 / NRRL Y-366-8)</name>
    <name type="common">Yeast</name>
    <name type="synonym">Hansenula anomala</name>
    <dbReference type="NCBI Taxonomy" id="683960"/>
    <lineage>
        <taxon>Eukaryota</taxon>
        <taxon>Fungi</taxon>
        <taxon>Dikarya</taxon>
        <taxon>Ascomycota</taxon>
        <taxon>Saccharomycotina</taxon>
        <taxon>Saccharomycetes</taxon>
        <taxon>Phaffomycetales</taxon>
        <taxon>Wickerhamomycetaceae</taxon>
        <taxon>Wickerhamomyces</taxon>
    </lineage>
</organism>
<evidence type="ECO:0000256" key="4">
    <source>
        <dbReference type="ARBA" id="ARBA00022692"/>
    </source>
</evidence>
<evidence type="ECO:0000313" key="20">
    <source>
        <dbReference type="Proteomes" id="UP000094112"/>
    </source>
</evidence>
<dbReference type="SFLD" id="SFLDG01168">
    <property type="entry name" value="Ferric_reductase_subgroup_(FRE"/>
    <property type="match status" value="1"/>
</dbReference>
<keyword evidence="9" id="KW-0560">Oxidoreductase</keyword>
<dbReference type="GeneID" id="30202339"/>
<dbReference type="Pfam" id="PF01794">
    <property type="entry name" value="Ferric_reduct"/>
    <property type="match status" value="1"/>
</dbReference>
<feature type="transmembrane region" description="Helical" evidence="15">
    <location>
        <begin position="161"/>
        <end position="180"/>
    </location>
</feature>
<keyword evidence="4 15" id="KW-0812">Transmembrane</keyword>
<comment type="similarity">
    <text evidence="13">Belongs to the ferric reductase (FRE) family. AIM14 subfamily.</text>
</comment>
<feature type="transmembrane region" description="Helical" evidence="15">
    <location>
        <begin position="120"/>
        <end position="140"/>
    </location>
</feature>
<evidence type="ECO:0000256" key="9">
    <source>
        <dbReference type="ARBA" id="ARBA00023002"/>
    </source>
</evidence>
<dbReference type="GO" id="GO:0005886">
    <property type="term" value="C:plasma membrane"/>
    <property type="evidence" value="ECO:0007669"/>
    <property type="project" value="TreeGrafter"/>
</dbReference>
<dbReference type="Pfam" id="PF08022">
    <property type="entry name" value="FAD_binding_8"/>
    <property type="match status" value="1"/>
</dbReference>
<keyword evidence="2" id="KW-0813">Transport</keyword>
<dbReference type="PANTHER" id="PTHR11972">
    <property type="entry name" value="NADPH OXIDASE"/>
    <property type="match status" value="1"/>
</dbReference>
<feature type="transmembrane region" description="Helical" evidence="15">
    <location>
        <begin position="222"/>
        <end position="241"/>
    </location>
</feature>
<evidence type="ECO:0000256" key="3">
    <source>
        <dbReference type="ARBA" id="ARBA00022630"/>
    </source>
</evidence>
<dbReference type="InterPro" id="IPR013112">
    <property type="entry name" value="FAD-bd_8"/>
</dbReference>
<evidence type="ECO:0000256" key="2">
    <source>
        <dbReference type="ARBA" id="ARBA00022448"/>
    </source>
</evidence>
<proteinExistence type="inferred from homology"/>
<evidence type="ECO:0000256" key="6">
    <source>
        <dbReference type="ARBA" id="ARBA00022857"/>
    </source>
</evidence>
<dbReference type="OrthoDB" id="17725at2759"/>
<dbReference type="InterPro" id="IPR013130">
    <property type="entry name" value="Fe3_Rdtase_TM_dom"/>
</dbReference>
<protein>
    <recommendedName>
        <fullName evidence="14">Probable metalloreductase AIM14</fullName>
    </recommendedName>
</protein>
<dbReference type="InterPro" id="IPR013121">
    <property type="entry name" value="Fe_red_NAD-bd_6"/>
</dbReference>
<dbReference type="EMBL" id="KV454212">
    <property type="protein sequence ID" value="ODQ58467.1"/>
    <property type="molecule type" value="Genomic_DNA"/>
</dbReference>
<dbReference type="InterPro" id="IPR050369">
    <property type="entry name" value="RBOH/FRE"/>
</dbReference>
<comment type="function">
    <text evidence="12">Probable cell surface metalloreductase. May be involved in iron or copper homeostasis.</text>
</comment>
<dbReference type="PANTHER" id="PTHR11972:SF198">
    <property type="entry name" value="METALLOREDUCTASE AIM14-RELATED"/>
    <property type="match status" value="1"/>
</dbReference>
<dbReference type="Gene3D" id="3.40.50.80">
    <property type="entry name" value="Nucleotide-binding domain of ferredoxin-NADP reductase (FNR) module"/>
    <property type="match status" value="1"/>
</dbReference>
<dbReference type="SFLD" id="SFLDS00052">
    <property type="entry name" value="Ferric_Reductase_Domain"/>
    <property type="match status" value="1"/>
</dbReference>
<evidence type="ECO:0000256" key="7">
    <source>
        <dbReference type="ARBA" id="ARBA00022982"/>
    </source>
</evidence>
<evidence type="ECO:0000256" key="14">
    <source>
        <dbReference type="ARBA" id="ARBA00039704"/>
    </source>
</evidence>
<keyword evidence="11 15" id="KW-0472">Membrane</keyword>
<keyword evidence="6" id="KW-0521">NADP</keyword>
<dbReference type="InterPro" id="IPR039261">
    <property type="entry name" value="FNR_nucleotide-bd"/>
</dbReference>
<evidence type="ECO:0000256" key="1">
    <source>
        <dbReference type="ARBA" id="ARBA00004141"/>
    </source>
</evidence>
<evidence type="ECO:0000259" key="16">
    <source>
        <dbReference type="Pfam" id="PF01794"/>
    </source>
</evidence>